<dbReference type="InterPro" id="IPR011989">
    <property type="entry name" value="ARM-like"/>
</dbReference>
<sequence>MATLDDFLPNVTTQDTRKRVQAHADLLPYLSDPHSSLACTEIDDFIGGLVGWVNCSNYKVASCIPNSQYQQISLNGLEVLCIMVDRMGEDFRHHVSTVLPAVVDRLGDSKDQVRDQTQQLLLKLMMPATSPQFIAMDQDVREAAINTLAEILPTCWRKSEVRSRS</sequence>
<reference evidence="1 2" key="1">
    <citation type="submission" date="2022-12" db="EMBL/GenBank/DDBJ databases">
        <title>Chromosome-level genome of Tegillarca granosa.</title>
        <authorList>
            <person name="Kim J."/>
        </authorList>
    </citation>
    <scope>NUCLEOTIDE SEQUENCE [LARGE SCALE GENOMIC DNA]</scope>
    <source>
        <strain evidence="1">Teg-2019</strain>
        <tissue evidence="1">Adductor muscle</tissue>
    </source>
</reference>
<dbReference type="Gene3D" id="1.25.10.10">
    <property type="entry name" value="Leucine-rich Repeat Variant"/>
    <property type="match status" value="1"/>
</dbReference>
<dbReference type="Proteomes" id="UP001217089">
    <property type="component" value="Unassembled WGS sequence"/>
</dbReference>
<gene>
    <name evidence="1" type="ORF">KUTeg_015488</name>
</gene>
<keyword evidence="2" id="KW-1185">Reference proteome</keyword>
<dbReference type="InterPro" id="IPR016024">
    <property type="entry name" value="ARM-type_fold"/>
</dbReference>
<accession>A0ABQ9EQ98</accession>
<evidence type="ECO:0000313" key="1">
    <source>
        <dbReference type="EMBL" id="KAJ8307404.1"/>
    </source>
</evidence>
<dbReference type="EMBL" id="JARBDR010000793">
    <property type="protein sequence ID" value="KAJ8307404.1"/>
    <property type="molecule type" value="Genomic_DNA"/>
</dbReference>
<comment type="caution">
    <text evidence="1">The sequence shown here is derived from an EMBL/GenBank/DDBJ whole genome shotgun (WGS) entry which is preliminary data.</text>
</comment>
<name>A0ABQ9EQ98_TEGGR</name>
<dbReference type="SUPFAM" id="SSF48371">
    <property type="entry name" value="ARM repeat"/>
    <property type="match status" value="1"/>
</dbReference>
<organism evidence="1 2">
    <name type="scientific">Tegillarca granosa</name>
    <name type="common">Malaysian cockle</name>
    <name type="synonym">Anadara granosa</name>
    <dbReference type="NCBI Taxonomy" id="220873"/>
    <lineage>
        <taxon>Eukaryota</taxon>
        <taxon>Metazoa</taxon>
        <taxon>Spiralia</taxon>
        <taxon>Lophotrochozoa</taxon>
        <taxon>Mollusca</taxon>
        <taxon>Bivalvia</taxon>
        <taxon>Autobranchia</taxon>
        <taxon>Pteriomorphia</taxon>
        <taxon>Arcoida</taxon>
        <taxon>Arcoidea</taxon>
        <taxon>Arcidae</taxon>
        <taxon>Tegillarca</taxon>
    </lineage>
</organism>
<protein>
    <submittedName>
        <fullName evidence="1">Uncharacterized protein</fullName>
    </submittedName>
</protein>
<proteinExistence type="predicted"/>
<evidence type="ECO:0000313" key="2">
    <source>
        <dbReference type="Proteomes" id="UP001217089"/>
    </source>
</evidence>